<evidence type="ECO:0000313" key="2">
    <source>
        <dbReference type="Proteomes" id="UP001151760"/>
    </source>
</evidence>
<dbReference type="EMBL" id="BQNB010010786">
    <property type="protein sequence ID" value="GJS81943.1"/>
    <property type="molecule type" value="Genomic_DNA"/>
</dbReference>
<protein>
    <submittedName>
        <fullName evidence="1">Uncharacterized protein</fullName>
    </submittedName>
</protein>
<proteinExistence type="predicted"/>
<reference evidence="1" key="2">
    <citation type="submission" date="2022-01" db="EMBL/GenBank/DDBJ databases">
        <authorList>
            <person name="Yamashiro T."/>
            <person name="Shiraishi A."/>
            <person name="Satake H."/>
            <person name="Nakayama K."/>
        </authorList>
    </citation>
    <scope>NUCLEOTIDE SEQUENCE</scope>
</reference>
<reference evidence="1" key="1">
    <citation type="journal article" date="2022" name="Int. J. Mol. Sci.">
        <title>Draft Genome of Tanacetum Coccineum: Genomic Comparison of Closely Related Tanacetum-Family Plants.</title>
        <authorList>
            <person name="Yamashiro T."/>
            <person name="Shiraishi A."/>
            <person name="Nakayama K."/>
            <person name="Satake H."/>
        </authorList>
    </citation>
    <scope>NUCLEOTIDE SEQUENCE</scope>
</reference>
<comment type="caution">
    <text evidence="1">The sequence shown here is derived from an EMBL/GenBank/DDBJ whole genome shotgun (WGS) entry which is preliminary data.</text>
</comment>
<organism evidence="1 2">
    <name type="scientific">Tanacetum coccineum</name>
    <dbReference type="NCBI Taxonomy" id="301880"/>
    <lineage>
        <taxon>Eukaryota</taxon>
        <taxon>Viridiplantae</taxon>
        <taxon>Streptophyta</taxon>
        <taxon>Embryophyta</taxon>
        <taxon>Tracheophyta</taxon>
        <taxon>Spermatophyta</taxon>
        <taxon>Magnoliopsida</taxon>
        <taxon>eudicotyledons</taxon>
        <taxon>Gunneridae</taxon>
        <taxon>Pentapetalae</taxon>
        <taxon>asterids</taxon>
        <taxon>campanulids</taxon>
        <taxon>Asterales</taxon>
        <taxon>Asteraceae</taxon>
        <taxon>Asteroideae</taxon>
        <taxon>Anthemideae</taxon>
        <taxon>Anthemidinae</taxon>
        <taxon>Tanacetum</taxon>
    </lineage>
</organism>
<gene>
    <name evidence="1" type="ORF">Tco_0748484</name>
</gene>
<sequence length="101" mass="11044">MSLRTTVLGQMSEIRELHDADHRRQAVTSEMLKADHRRSVEMRELRTADRDHLAGAGDSLTRTGGSIIGTGYSTTGIGYHTTGTAGTRWRSCTARAARGGW</sequence>
<dbReference type="Proteomes" id="UP001151760">
    <property type="component" value="Unassembled WGS sequence"/>
</dbReference>
<evidence type="ECO:0000313" key="1">
    <source>
        <dbReference type="EMBL" id="GJS81943.1"/>
    </source>
</evidence>
<keyword evidence="2" id="KW-1185">Reference proteome</keyword>
<name>A0ABQ4YVV0_9ASTR</name>
<accession>A0ABQ4YVV0</accession>